<comment type="caution">
    <text evidence="2">The sequence shown here is derived from an EMBL/GenBank/DDBJ whole genome shotgun (WGS) entry which is preliminary data.</text>
</comment>
<dbReference type="AlphaFoldDB" id="A0A9D2C8K7"/>
<feature type="compositionally biased region" description="Polar residues" evidence="1">
    <location>
        <begin position="16"/>
        <end position="36"/>
    </location>
</feature>
<gene>
    <name evidence="2" type="ORF">H9830_08285</name>
</gene>
<feature type="compositionally biased region" description="Low complexity" evidence="1">
    <location>
        <begin position="1"/>
        <end position="15"/>
    </location>
</feature>
<reference evidence="2" key="2">
    <citation type="submission" date="2021-04" db="EMBL/GenBank/DDBJ databases">
        <authorList>
            <person name="Gilroy R."/>
        </authorList>
    </citation>
    <scope>NUCLEOTIDE SEQUENCE</scope>
    <source>
        <strain evidence="2">ChiGjej1B1-98</strain>
    </source>
</reference>
<evidence type="ECO:0000313" key="2">
    <source>
        <dbReference type="EMBL" id="HIY66256.1"/>
    </source>
</evidence>
<dbReference type="Proteomes" id="UP000824005">
    <property type="component" value="Unassembled WGS sequence"/>
</dbReference>
<proteinExistence type="predicted"/>
<evidence type="ECO:0000313" key="3">
    <source>
        <dbReference type="Proteomes" id="UP000824005"/>
    </source>
</evidence>
<accession>A0A9D2C8K7</accession>
<sequence length="74" mass="7517">MSASIAAPALAGAVAVQNSGAEEASEQSAGQGQSPRSFEGEHQPGVDANPQRIGLVVACDVQGSTHAELRELFK</sequence>
<evidence type="ECO:0000256" key="1">
    <source>
        <dbReference type="SAM" id="MobiDB-lite"/>
    </source>
</evidence>
<feature type="non-terminal residue" evidence="2">
    <location>
        <position position="74"/>
    </location>
</feature>
<dbReference type="EMBL" id="DXDC01000246">
    <property type="protein sequence ID" value="HIY66256.1"/>
    <property type="molecule type" value="Genomic_DNA"/>
</dbReference>
<feature type="region of interest" description="Disordered" evidence="1">
    <location>
        <begin position="1"/>
        <end position="51"/>
    </location>
</feature>
<name>A0A9D2C8K7_9MICO</name>
<organism evidence="2 3">
    <name type="scientific">Candidatus Agrococcus pullicola</name>
    <dbReference type="NCBI Taxonomy" id="2838429"/>
    <lineage>
        <taxon>Bacteria</taxon>
        <taxon>Bacillati</taxon>
        <taxon>Actinomycetota</taxon>
        <taxon>Actinomycetes</taxon>
        <taxon>Micrococcales</taxon>
        <taxon>Microbacteriaceae</taxon>
        <taxon>Agrococcus</taxon>
    </lineage>
</organism>
<reference evidence="2" key="1">
    <citation type="journal article" date="2021" name="PeerJ">
        <title>Extensive microbial diversity within the chicken gut microbiome revealed by metagenomics and culture.</title>
        <authorList>
            <person name="Gilroy R."/>
            <person name="Ravi A."/>
            <person name="Getino M."/>
            <person name="Pursley I."/>
            <person name="Horton D.L."/>
            <person name="Alikhan N.F."/>
            <person name="Baker D."/>
            <person name="Gharbi K."/>
            <person name="Hall N."/>
            <person name="Watson M."/>
            <person name="Adriaenssens E.M."/>
            <person name="Foster-Nyarko E."/>
            <person name="Jarju S."/>
            <person name="Secka A."/>
            <person name="Antonio M."/>
            <person name="Oren A."/>
            <person name="Chaudhuri R.R."/>
            <person name="La Ragione R."/>
            <person name="Hildebrand F."/>
            <person name="Pallen M.J."/>
        </authorList>
    </citation>
    <scope>NUCLEOTIDE SEQUENCE</scope>
    <source>
        <strain evidence="2">ChiGjej1B1-98</strain>
    </source>
</reference>
<protein>
    <submittedName>
        <fullName evidence="2">Uncharacterized protein</fullName>
    </submittedName>
</protein>